<dbReference type="Gene3D" id="3.40.50.1220">
    <property type="entry name" value="TPP-binding domain"/>
    <property type="match status" value="1"/>
</dbReference>
<accession>S6SMY4</accession>
<evidence type="ECO:0000313" key="2">
    <source>
        <dbReference type="Proteomes" id="UP000015729"/>
    </source>
</evidence>
<dbReference type="AlphaFoldDB" id="S6SMY4"/>
<sequence length="67" mass="7246">MFLSIGTSGIVYPAAELPLRALGHRATVVHINPARFDVSSQEHFLQGPASVMMQSLIRKDFGSHPAS</sequence>
<name>S6SMY4_PSESF</name>
<organism evidence="1 2">
    <name type="scientific">Pseudomonas syringae pv. actinidiae ICMP 18807</name>
    <dbReference type="NCBI Taxonomy" id="1194404"/>
    <lineage>
        <taxon>Bacteria</taxon>
        <taxon>Pseudomonadati</taxon>
        <taxon>Pseudomonadota</taxon>
        <taxon>Gammaproteobacteria</taxon>
        <taxon>Pseudomonadales</taxon>
        <taxon>Pseudomonadaceae</taxon>
        <taxon>Pseudomonas</taxon>
        <taxon>Pseudomonas syringae</taxon>
    </lineage>
</organism>
<dbReference type="Proteomes" id="UP000015729">
    <property type="component" value="Unassembled WGS sequence"/>
</dbReference>
<dbReference type="EMBL" id="AOKG01002634">
    <property type="protein sequence ID" value="EPN30590.1"/>
    <property type="molecule type" value="Genomic_DNA"/>
</dbReference>
<dbReference type="InterPro" id="IPR029035">
    <property type="entry name" value="DHS-like_NAD/FAD-binding_dom"/>
</dbReference>
<reference evidence="1 2" key="1">
    <citation type="journal article" date="2013" name="PLoS Pathog.">
        <title>Genomic analysis of the Kiwifruit pathogen Pseudomonas syringae pv. actinidiae provides insight into the origins of an emergent plant disease.</title>
        <authorList>
            <person name="McCann H.C."/>
            <person name="Rikkerink E.H."/>
            <person name="Bertels F."/>
            <person name="Fiers M."/>
            <person name="Lu A."/>
            <person name="Rees-George J."/>
            <person name="Andersen M.T."/>
            <person name="Gleave A.P."/>
            <person name="Haubold B."/>
            <person name="Wohlers M.W."/>
            <person name="Guttman D.S."/>
            <person name="Wang P.W."/>
            <person name="Straub C."/>
            <person name="Vanneste J.L."/>
            <person name="Rainey P.B."/>
            <person name="Templeton M.D."/>
        </authorList>
    </citation>
    <scope>NUCLEOTIDE SEQUENCE [LARGE SCALE GENOMIC DNA]</scope>
    <source>
        <strain evidence="1 2">ICMP 18807</strain>
    </source>
</reference>
<proteinExistence type="predicted"/>
<evidence type="ECO:0000313" key="1">
    <source>
        <dbReference type="EMBL" id="EPN30590.1"/>
    </source>
</evidence>
<gene>
    <name evidence="1" type="ORF">A244_38535</name>
</gene>
<comment type="caution">
    <text evidence="1">The sequence shown here is derived from an EMBL/GenBank/DDBJ whole genome shotgun (WGS) entry which is preliminary data.</text>
</comment>
<dbReference type="SUPFAM" id="SSF52467">
    <property type="entry name" value="DHS-like NAD/FAD-binding domain"/>
    <property type="match status" value="1"/>
</dbReference>
<protein>
    <submittedName>
        <fullName evidence="1">Putative NAD-dependent acetylase</fullName>
    </submittedName>
</protein>